<dbReference type="InterPro" id="IPR002052">
    <property type="entry name" value="DNA_methylase_N6_adenine_CS"/>
</dbReference>
<keyword evidence="3" id="KW-0808">Transferase</keyword>
<dbReference type="HOGENOM" id="CLU_020164_2_1_9"/>
<keyword evidence="5" id="KW-0680">Restriction system</keyword>
<dbReference type="GO" id="GO:0032259">
    <property type="term" value="P:methylation"/>
    <property type="evidence" value="ECO:0007669"/>
    <property type="project" value="UniProtKB-KW"/>
</dbReference>
<comment type="similarity">
    <text evidence="1">Belongs to the N(4)/N(6)-methyltransferase family.</text>
</comment>
<dbReference type="SUPFAM" id="SSF53335">
    <property type="entry name" value="S-adenosyl-L-methionine-dependent methyltransferases"/>
    <property type="match status" value="1"/>
</dbReference>
<dbReference type="PROSITE" id="PS00092">
    <property type="entry name" value="N6_MTASE"/>
    <property type="match status" value="1"/>
</dbReference>
<evidence type="ECO:0000256" key="2">
    <source>
        <dbReference type="ARBA" id="ARBA00022603"/>
    </source>
</evidence>
<dbReference type="PATRIC" id="fig|365659.3.peg.1260"/>
<dbReference type="SMR" id="D3H9E9"/>
<dbReference type="AlphaFoldDB" id="D3H9E9"/>
<dbReference type="Gene3D" id="3.40.50.150">
    <property type="entry name" value="Vaccinia Virus protein VP39"/>
    <property type="match status" value="1"/>
</dbReference>
<dbReference type="InterPro" id="IPR002295">
    <property type="entry name" value="N4/N6-MTase_EcoPI_Mod-like"/>
</dbReference>
<dbReference type="OrthoDB" id="9800801at2"/>
<proteinExistence type="inferred from homology"/>
<gene>
    <name evidence="8" type="ordered locus">smi_1249</name>
</gene>
<dbReference type="GO" id="GO:0003677">
    <property type="term" value="F:DNA binding"/>
    <property type="evidence" value="ECO:0007669"/>
    <property type="project" value="InterPro"/>
</dbReference>
<reference evidence="8 9" key="1">
    <citation type="journal article" date="2010" name="PLoS ONE">
        <title>The genome of Streptococcus mitis B6--what is a commensal?</title>
        <authorList>
            <person name="Denapaite D."/>
            <person name="Brueckner R."/>
            <person name="Nuhn M."/>
            <person name="Reichmann P."/>
            <person name="Henrich B."/>
            <person name="Maurer P."/>
            <person name="Schaehle Y."/>
            <person name="Selbmann P."/>
            <person name="Zimmermann W."/>
            <person name="Wambutt R."/>
            <person name="Hakenbeck R."/>
        </authorList>
    </citation>
    <scope>NUCLEOTIDE SEQUENCE [LARGE SCALE GENOMIC DNA]</scope>
    <source>
        <strain evidence="8 9">B6</strain>
    </source>
</reference>
<dbReference type="PIRSF" id="PIRSF015855">
    <property type="entry name" value="TypeIII_Mtase_mKpnI"/>
    <property type="match status" value="1"/>
</dbReference>
<feature type="domain" description="DNA methylase N-4/N-6" evidence="7">
    <location>
        <begin position="182"/>
        <end position="539"/>
    </location>
</feature>
<dbReference type="PRINTS" id="PR00506">
    <property type="entry name" value="D21N6MTFRASE"/>
</dbReference>
<dbReference type="EMBL" id="FN568063">
    <property type="protein sequence ID" value="CBJ22494.1"/>
    <property type="molecule type" value="Genomic_DNA"/>
</dbReference>
<keyword evidence="2 8" id="KW-0489">Methyltransferase</keyword>
<dbReference type="REBASE" id="24275">
    <property type="entry name" value="M.SmiB6ORF1249P"/>
</dbReference>
<dbReference type="Proteomes" id="UP000008563">
    <property type="component" value="Chromosome"/>
</dbReference>
<evidence type="ECO:0000256" key="3">
    <source>
        <dbReference type="ARBA" id="ARBA00022679"/>
    </source>
</evidence>
<dbReference type="eggNOG" id="COG2189">
    <property type="taxonomic scope" value="Bacteria"/>
</dbReference>
<organism evidence="8 9">
    <name type="scientific">Streptococcus mitis (strain B6)</name>
    <dbReference type="NCBI Taxonomy" id="365659"/>
    <lineage>
        <taxon>Bacteria</taxon>
        <taxon>Bacillati</taxon>
        <taxon>Bacillota</taxon>
        <taxon>Bacilli</taxon>
        <taxon>Lactobacillales</taxon>
        <taxon>Streptococcaceae</taxon>
        <taxon>Streptococcus</taxon>
        <taxon>Streptococcus mitis group</taxon>
    </lineage>
</organism>
<feature type="region of interest" description="Disordered" evidence="6">
    <location>
        <begin position="1"/>
        <end position="62"/>
    </location>
</feature>
<evidence type="ECO:0000313" key="9">
    <source>
        <dbReference type="Proteomes" id="UP000008563"/>
    </source>
</evidence>
<dbReference type="InterPro" id="IPR029063">
    <property type="entry name" value="SAM-dependent_MTases_sf"/>
</dbReference>
<evidence type="ECO:0000313" key="8">
    <source>
        <dbReference type="EMBL" id="CBJ22494.1"/>
    </source>
</evidence>
<name>D3H9E9_STRM6</name>
<evidence type="ECO:0000256" key="4">
    <source>
        <dbReference type="ARBA" id="ARBA00022691"/>
    </source>
</evidence>
<sequence length="712" mass="81061">MSTAQHSTAQHSTAQHSTAQHSTAQHSTAQHSTAQHSTAQHSTAQHSTAQHSTAQQTGENSGLEKLNLTSKDVFTDNISKIGQLFPEVLTEKRDEYGRLGPAIDFEKLKQFLSEEIVDGRESYEFTWVGKREAIAEAGRPTTKTLRPDLDESVDFENSENVFITGDNLEVLKILQESYLGKIDMIYIDPPYNTGKDFVYSDKFQKTDEELKEDMELLDEEGRQVVGLTKNEKTSARYHSDWLNMMYPRLRLARNLLKDSGVIFISIDDNEQANLKAICDEIFGEENFVASITRNTNSSKNQSLYISVSHEYCLVYSKDEIELAKKHSENKWSVDKNNINEYKKRVKQLQNAGLSNEEITYELKELTKYPRFIDFTNYWYFDERGLYRKGDLGGVKNGNMTPLFNPLTCQEDPVPPGGYRYKNEKLQELVNDNRIHFHTDGSLPTIKRYLNENSKQRPKSIMSDDQRPDYALLKNMGIEFDNPKQMSFMTRILSIFDSEAIFFDFFAGSGTTAHAVMQLNAEDGGNRKFILCTLDEEVADKSAAKEAGYETIDQISRERIRRAAIKIQEEHPELVGKQDFGFKAYKLDSSNFKDVLARPDQFIQGELFDSVSNIKEGRTGLDLLFQVMLTWGMELSLAIDLEKVAGAEVYDVDQGSLMACFEDEISEEVIRHIAQAQPLRAVFRDSSFANSADKINVSEIFKELSPHTKVKVV</sequence>
<evidence type="ECO:0000256" key="1">
    <source>
        <dbReference type="ARBA" id="ARBA00006594"/>
    </source>
</evidence>
<protein>
    <submittedName>
        <fullName evidence="8">Adenine-specific DNA methylase</fullName>
    </submittedName>
</protein>
<evidence type="ECO:0000256" key="6">
    <source>
        <dbReference type="SAM" id="MobiDB-lite"/>
    </source>
</evidence>
<dbReference type="GO" id="GO:0009307">
    <property type="term" value="P:DNA restriction-modification system"/>
    <property type="evidence" value="ECO:0007669"/>
    <property type="project" value="UniProtKB-KW"/>
</dbReference>
<evidence type="ECO:0000256" key="5">
    <source>
        <dbReference type="ARBA" id="ARBA00022747"/>
    </source>
</evidence>
<evidence type="ECO:0000259" key="7">
    <source>
        <dbReference type="Pfam" id="PF01555"/>
    </source>
</evidence>
<dbReference type="InterPro" id="IPR002941">
    <property type="entry name" value="DNA_methylase_N4/N6"/>
</dbReference>
<dbReference type="GO" id="GO:0008170">
    <property type="term" value="F:N-methyltransferase activity"/>
    <property type="evidence" value="ECO:0007669"/>
    <property type="project" value="InterPro"/>
</dbReference>
<accession>D3H9E9</accession>
<dbReference type="STRING" id="365659.smi_1249"/>
<dbReference type="Pfam" id="PF01555">
    <property type="entry name" value="N6_N4_Mtase"/>
    <property type="match status" value="1"/>
</dbReference>
<keyword evidence="4" id="KW-0949">S-adenosyl-L-methionine</keyword>
<feature type="compositionally biased region" description="Polar residues" evidence="6">
    <location>
        <begin position="1"/>
        <end position="60"/>
    </location>
</feature>
<dbReference type="KEGG" id="smb:smi_1249"/>